<dbReference type="Proteomes" id="UP000568158">
    <property type="component" value="Unassembled WGS sequence"/>
</dbReference>
<organism evidence="2 3">
    <name type="scientific">Dekkera bruxellensis</name>
    <name type="common">Brettanomyces custersii</name>
    <dbReference type="NCBI Taxonomy" id="5007"/>
    <lineage>
        <taxon>Eukaryota</taxon>
        <taxon>Fungi</taxon>
        <taxon>Dikarya</taxon>
        <taxon>Ascomycota</taxon>
        <taxon>Saccharomycotina</taxon>
        <taxon>Pichiomycetes</taxon>
        <taxon>Pichiales</taxon>
        <taxon>Pichiaceae</taxon>
        <taxon>Brettanomyces</taxon>
    </lineage>
</organism>
<dbReference type="GO" id="GO:0000776">
    <property type="term" value="C:kinetochore"/>
    <property type="evidence" value="ECO:0007669"/>
    <property type="project" value="InterPro"/>
</dbReference>
<reference evidence="2 3" key="1">
    <citation type="submission" date="2019-07" db="EMBL/GenBank/DDBJ databases">
        <authorList>
            <person name="Friedrich A."/>
            <person name="Schacherer J."/>
        </authorList>
    </citation>
    <scope>NUCLEOTIDE SEQUENCE [LARGE SCALE GENOMIC DNA]</scope>
</reference>
<evidence type="ECO:0000313" key="4">
    <source>
        <dbReference type="Proteomes" id="UP000568158"/>
    </source>
</evidence>
<gene>
    <name evidence="2" type="ORF">DEBR0S4_14818G</name>
    <name evidence="1" type="ORF">HII12_001202</name>
</gene>
<evidence type="ECO:0000313" key="3">
    <source>
        <dbReference type="Proteomes" id="UP000478008"/>
    </source>
</evidence>
<keyword evidence="3" id="KW-1185">Reference proteome</keyword>
<dbReference type="GO" id="GO:0000070">
    <property type="term" value="P:mitotic sister chromatid segregation"/>
    <property type="evidence" value="ECO:0007669"/>
    <property type="project" value="InterPro"/>
</dbReference>
<sequence>MPEEYGKIHIEAAELKALYSRLKAYLSKVIDEQLSDEQLFKERNIPESERRKIRRKIRKIILKHFLGKLFNSLKYSLAVDDNVMHSIVDPESDIVDELKRMEDTEEKTEPYDFALNDKLRSMYFEVENMFSVVAKLRKNTPGDVYKNTESRLQKNDHQINEIIAKEKASLDKLTKNETEASDDSTVPLENETYDDLLDDYETSLSDIASLKKKLPSTLSQLDNLISTVNFLNR</sequence>
<reference evidence="1 4" key="2">
    <citation type="journal article" date="2020" name="Appl. Microbiol. Biotechnol.">
        <title>Targeted gene deletion in Brettanomyces bruxellensis with an expression-free CRISPR-Cas9 system.</title>
        <authorList>
            <person name="Varela C."/>
            <person name="Bartel C."/>
            <person name="Onetto C."/>
            <person name="Borneman A."/>
        </authorList>
    </citation>
    <scope>NUCLEOTIDE SEQUENCE [LARGE SCALE GENOMIC DNA]</scope>
    <source>
        <strain evidence="1 4">AWRI1613</strain>
    </source>
</reference>
<dbReference type="EMBL" id="JABCYN010000012">
    <property type="protein sequence ID" value="KAF6014785.1"/>
    <property type="molecule type" value="Genomic_DNA"/>
</dbReference>
<name>A0A7D9D026_DEKBR</name>
<evidence type="ECO:0000313" key="1">
    <source>
        <dbReference type="EMBL" id="KAF6014785.1"/>
    </source>
</evidence>
<dbReference type="Proteomes" id="UP000478008">
    <property type="component" value="Unassembled WGS sequence"/>
</dbReference>
<dbReference type="Pfam" id="PF08641">
    <property type="entry name" value="Mis14"/>
    <property type="match status" value="1"/>
</dbReference>
<protein>
    <submittedName>
        <fullName evidence="2">DEBR0S4_14818g1_1</fullName>
    </submittedName>
</protein>
<dbReference type="InterPro" id="IPR013950">
    <property type="entry name" value="Mis14/Nsl1"/>
</dbReference>
<proteinExistence type="predicted"/>
<accession>A0A7D9D026</accession>
<dbReference type="EMBL" id="CABFWN010000004">
    <property type="protein sequence ID" value="VUG19279.1"/>
    <property type="molecule type" value="Genomic_DNA"/>
</dbReference>
<evidence type="ECO:0000313" key="2">
    <source>
        <dbReference type="EMBL" id="VUG19279.1"/>
    </source>
</evidence>
<dbReference type="AlphaFoldDB" id="A0A7D9D026"/>